<dbReference type="AlphaFoldDB" id="A0A9W9LRA8"/>
<feature type="domain" description="MAGE" evidence="2">
    <location>
        <begin position="58"/>
        <end position="254"/>
    </location>
</feature>
<name>A0A9W9LRA8_9EURO</name>
<gene>
    <name evidence="3" type="ORF">N7492_004788</name>
</gene>
<evidence type="ECO:0000313" key="4">
    <source>
        <dbReference type="Proteomes" id="UP001146351"/>
    </source>
</evidence>
<dbReference type="Gene3D" id="1.10.10.1210">
    <property type="entry name" value="MAGE homology domain, winged helix WH2 motif"/>
    <property type="match status" value="1"/>
</dbReference>
<dbReference type="SMART" id="SM01373">
    <property type="entry name" value="MAGE"/>
    <property type="match status" value="1"/>
</dbReference>
<feature type="compositionally biased region" description="Basic and acidic residues" evidence="1">
    <location>
        <begin position="29"/>
        <end position="44"/>
    </location>
</feature>
<keyword evidence="4" id="KW-1185">Reference proteome</keyword>
<proteinExistence type="predicted"/>
<reference evidence="3" key="1">
    <citation type="submission" date="2022-11" db="EMBL/GenBank/DDBJ databases">
        <authorList>
            <person name="Petersen C."/>
        </authorList>
    </citation>
    <scope>NUCLEOTIDE SEQUENCE</scope>
    <source>
        <strain evidence="3">IBT 21917</strain>
    </source>
</reference>
<evidence type="ECO:0000256" key="1">
    <source>
        <dbReference type="SAM" id="MobiDB-lite"/>
    </source>
</evidence>
<accession>A0A9W9LRA8</accession>
<feature type="compositionally biased region" description="Polar residues" evidence="1">
    <location>
        <begin position="299"/>
        <end position="310"/>
    </location>
</feature>
<dbReference type="PANTHER" id="PTHR11736:SF14">
    <property type="entry name" value="NSE3 HOMOLOG, SMC5-SMC6 COMPLEX COMPONENT"/>
    <property type="match status" value="1"/>
</dbReference>
<dbReference type="InterPro" id="IPR002190">
    <property type="entry name" value="MHD_dom"/>
</dbReference>
<dbReference type="InterPro" id="IPR041899">
    <property type="entry name" value="MAGE_WH2"/>
</dbReference>
<feature type="region of interest" description="Disordered" evidence="1">
    <location>
        <begin position="1"/>
        <end position="52"/>
    </location>
</feature>
<evidence type="ECO:0000313" key="3">
    <source>
        <dbReference type="EMBL" id="KAJ5172195.1"/>
    </source>
</evidence>
<dbReference type="Proteomes" id="UP001146351">
    <property type="component" value="Unassembled WGS sequence"/>
</dbReference>
<comment type="caution">
    <text evidence="3">The sequence shown here is derived from an EMBL/GenBank/DDBJ whole genome shotgun (WGS) entry which is preliminary data.</text>
</comment>
<dbReference type="Gene3D" id="1.10.10.1200">
    <property type="entry name" value="MAGE homology domain, winged helix WH1 motif"/>
    <property type="match status" value="1"/>
</dbReference>
<protein>
    <recommendedName>
        <fullName evidence="2">MAGE domain-containing protein</fullName>
    </recommendedName>
</protein>
<dbReference type="EMBL" id="JAPQKO010000003">
    <property type="protein sequence ID" value="KAJ5172195.1"/>
    <property type="molecule type" value="Genomic_DNA"/>
</dbReference>
<dbReference type="GO" id="GO:0005634">
    <property type="term" value="C:nucleus"/>
    <property type="evidence" value="ECO:0007669"/>
    <property type="project" value="TreeGrafter"/>
</dbReference>
<dbReference type="GO" id="GO:0006281">
    <property type="term" value="P:DNA repair"/>
    <property type="evidence" value="ECO:0007669"/>
    <property type="project" value="TreeGrafter"/>
</dbReference>
<organism evidence="3 4">
    <name type="scientific">Penicillium capsulatum</name>
    <dbReference type="NCBI Taxonomy" id="69766"/>
    <lineage>
        <taxon>Eukaryota</taxon>
        <taxon>Fungi</taxon>
        <taxon>Dikarya</taxon>
        <taxon>Ascomycota</taxon>
        <taxon>Pezizomycotina</taxon>
        <taxon>Eurotiomycetes</taxon>
        <taxon>Eurotiomycetidae</taxon>
        <taxon>Eurotiales</taxon>
        <taxon>Aspergillaceae</taxon>
        <taxon>Penicillium</taxon>
    </lineage>
</organism>
<dbReference type="OrthoDB" id="205198at2759"/>
<feature type="compositionally biased region" description="Basic and acidic residues" evidence="1">
    <location>
        <begin position="314"/>
        <end position="332"/>
    </location>
</feature>
<evidence type="ECO:0000259" key="2">
    <source>
        <dbReference type="SMART" id="SM01373"/>
    </source>
</evidence>
<sequence>MPLARKRHADHADTQSTDTPRATQRRQRPREDSSDAEMSDRNDEVDTPSGADAMTKKLVRLALASEYSRLPIRRTDIRDKVLGEHGSRQFKLVFDTAQSELRSVFGMEMTELPAREKVTVTQRRAALKSEKQASTTTKSWVLTSTLPAKFRTPDILVPTRAPSSALESTYTALYSFVIAVITLNKGVLAEPKLFRYLARMNADMETPVDSTEKLLQRLCKEGYLVKTREMDGGDEVIEYHVGPRGKIEVGTTGVAGLVREVYGFGRVNADEDTQVDPEERELFEQRLNRSLGLPAGARSNGSPDAQQPQQGSAERARPAEPRRSSRRGRQESESEDESESD</sequence>
<reference evidence="3" key="2">
    <citation type="journal article" date="2023" name="IMA Fungus">
        <title>Comparative genomic study of the Penicillium genus elucidates a diverse pangenome and 15 lateral gene transfer events.</title>
        <authorList>
            <person name="Petersen C."/>
            <person name="Sorensen T."/>
            <person name="Nielsen M.R."/>
            <person name="Sondergaard T.E."/>
            <person name="Sorensen J.L."/>
            <person name="Fitzpatrick D.A."/>
            <person name="Frisvad J.C."/>
            <person name="Nielsen K.L."/>
        </authorList>
    </citation>
    <scope>NUCLEOTIDE SEQUENCE</scope>
    <source>
        <strain evidence="3">IBT 21917</strain>
    </source>
</reference>
<dbReference type="PANTHER" id="PTHR11736">
    <property type="entry name" value="MELANOMA-ASSOCIATED ANTIGEN MAGE ANTIGEN"/>
    <property type="match status" value="1"/>
</dbReference>
<dbReference type="InterPro" id="IPR037445">
    <property type="entry name" value="MAGE"/>
</dbReference>
<dbReference type="Pfam" id="PF01454">
    <property type="entry name" value="MAGE"/>
    <property type="match status" value="1"/>
</dbReference>
<dbReference type="InterPro" id="IPR041898">
    <property type="entry name" value="MAGE_WH1"/>
</dbReference>
<feature type="region of interest" description="Disordered" evidence="1">
    <location>
        <begin position="289"/>
        <end position="341"/>
    </location>
</feature>